<evidence type="ECO:0000256" key="2">
    <source>
        <dbReference type="ARBA" id="ARBA00022527"/>
    </source>
</evidence>
<evidence type="ECO:0000256" key="8">
    <source>
        <dbReference type="SAM" id="MobiDB-lite"/>
    </source>
</evidence>
<keyword evidence="9" id="KW-0472">Membrane</keyword>
<feature type="region of interest" description="Disordered" evidence="8">
    <location>
        <begin position="343"/>
        <end position="390"/>
    </location>
</feature>
<dbReference type="Pfam" id="PF00069">
    <property type="entry name" value="Pkinase"/>
    <property type="match status" value="1"/>
</dbReference>
<evidence type="ECO:0000256" key="3">
    <source>
        <dbReference type="ARBA" id="ARBA00022679"/>
    </source>
</evidence>
<dbReference type="Gene3D" id="1.10.510.10">
    <property type="entry name" value="Transferase(Phosphotransferase) domain 1"/>
    <property type="match status" value="1"/>
</dbReference>
<evidence type="ECO:0000256" key="4">
    <source>
        <dbReference type="ARBA" id="ARBA00022741"/>
    </source>
</evidence>
<evidence type="ECO:0000313" key="11">
    <source>
        <dbReference type="EMBL" id="GLH95831.1"/>
    </source>
</evidence>
<organism evidence="11 12">
    <name type="scientific">Phytohabitans aurantiacus</name>
    <dbReference type="NCBI Taxonomy" id="3016789"/>
    <lineage>
        <taxon>Bacteria</taxon>
        <taxon>Bacillati</taxon>
        <taxon>Actinomycetota</taxon>
        <taxon>Actinomycetes</taxon>
        <taxon>Micromonosporales</taxon>
        <taxon>Micromonosporaceae</taxon>
    </lineage>
</organism>
<dbReference type="SUPFAM" id="SSF56112">
    <property type="entry name" value="Protein kinase-like (PK-like)"/>
    <property type="match status" value="1"/>
</dbReference>
<dbReference type="RefSeq" id="WP_281892899.1">
    <property type="nucleotide sequence ID" value="NZ_BSDI01000004.1"/>
</dbReference>
<dbReference type="CDD" id="cd14014">
    <property type="entry name" value="STKc_PknB_like"/>
    <property type="match status" value="1"/>
</dbReference>
<keyword evidence="3" id="KW-0808">Transferase</keyword>
<keyword evidence="9" id="KW-0812">Transmembrane</keyword>
<evidence type="ECO:0000259" key="10">
    <source>
        <dbReference type="PROSITE" id="PS50011"/>
    </source>
</evidence>
<dbReference type="InterPro" id="IPR000719">
    <property type="entry name" value="Prot_kinase_dom"/>
</dbReference>
<dbReference type="InterPro" id="IPR011009">
    <property type="entry name" value="Kinase-like_dom_sf"/>
</dbReference>
<dbReference type="Gene3D" id="3.30.200.20">
    <property type="entry name" value="Phosphorylase Kinase, domain 1"/>
    <property type="match status" value="1"/>
</dbReference>
<dbReference type="PROSITE" id="PS50011">
    <property type="entry name" value="PROTEIN_KINASE_DOM"/>
    <property type="match status" value="1"/>
</dbReference>
<name>A0ABQ5QM97_9ACTN</name>
<evidence type="ECO:0000313" key="12">
    <source>
        <dbReference type="Proteomes" id="UP001144280"/>
    </source>
</evidence>
<dbReference type="PROSITE" id="PS00107">
    <property type="entry name" value="PROTEIN_KINASE_ATP"/>
    <property type="match status" value="1"/>
</dbReference>
<evidence type="ECO:0000256" key="6">
    <source>
        <dbReference type="ARBA" id="ARBA00022840"/>
    </source>
</evidence>
<dbReference type="InterPro" id="IPR017441">
    <property type="entry name" value="Protein_kinase_ATP_BS"/>
</dbReference>
<keyword evidence="4 7" id="KW-0547">Nucleotide-binding</keyword>
<evidence type="ECO:0000256" key="5">
    <source>
        <dbReference type="ARBA" id="ARBA00022777"/>
    </source>
</evidence>
<dbReference type="InterPro" id="IPR054470">
    <property type="entry name" value="FIMAH_dom"/>
</dbReference>
<evidence type="ECO:0000256" key="1">
    <source>
        <dbReference type="ARBA" id="ARBA00012513"/>
    </source>
</evidence>
<keyword evidence="2" id="KW-0723">Serine/threonine-protein kinase</keyword>
<dbReference type="Proteomes" id="UP001144280">
    <property type="component" value="Unassembled WGS sequence"/>
</dbReference>
<dbReference type="SMART" id="SM00220">
    <property type="entry name" value="S_TKc"/>
    <property type="match status" value="1"/>
</dbReference>
<dbReference type="PANTHER" id="PTHR43289">
    <property type="entry name" value="MITOGEN-ACTIVATED PROTEIN KINASE KINASE KINASE 20-RELATED"/>
    <property type="match status" value="1"/>
</dbReference>
<proteinExistence type="predicted"/>
<dbReference type="PROSITE" id="PS00108">
    <property type="entry name" value="PROTEIN_KINASE_ST"/>
    <property type="match status" value="1"/>
</dbReference>
<comment type="caution">
    <text evidence="11">The sequence shown here is derived from an EMBL/GenBank/DDBJ whole genome shotgun (WGS) entry which is preliminary data.</text>
</comment>
<feature type="compositionally biased region" description="Low complexity" evidence="8">
    <location>
        <begin position="343"/>
        <end position="357"/>
    </location>
</feature>
<keyword evidence="12" id="KW-1185">Reference proteome</keyword>
<reference evidence="11" key="1">
    <citation type="submission" date="2022-12" db="EMBL/GenBank/DDBJ databases">
        <title>New Phytohabitans aurantiacus sp. RD004123 nov., an actinomycete isolated from soil.</title>
        <authorList>
            <person name="Triningsih D.W."/>
            <person name="Harunari E."/>
            <person name="Igarashi Y."/>
        </authorList>
    </citation>
    <scope>NUCLEOTIDE SEQUENCE</scope>
    <source>
        <strain evidence="11">RD004123</strain>
    </source>
</reference>
<feature type="binding site" evidence="7">
    <location>
        <position position="39"/>
    </location>
    <ligand>
        <name>ATP</name>
        <dbReference type="ChEBI" id="CHEBI:30616"/>
    </ligand>
</feature>
<gene>
    <name evidence="11" type="ORF">Pa4123_11030</name>
</gene>
<dbReference type="PANTHER" id="PTHR43289:SF6">
    <property type="entry name" value="SERINE_THREONINE-PROTEIN KINASE NEKL-3"/>
    <property type="match status" value="1"/>
</dbReference>
<feature type="transmembrane region" description="Helical" evidence="9">
    <location>
        <begin position="316"/>
        <end position="338"/>
    </location>
</feature>
<feature type="compositionally biased region" description="Low complexity" evidence="8">
    <location>
        <begin position="381"/>
        <end position="390"/>
    </location>
</feature>
<evidence type="ECO:0000256" key="7">
    <source>
        <dbReference type="PROSITE-ProRule" id="PRU10141"/>
    </source>
</evidence>
<protein>
    <recommendedName>
        <fullName evidence="1">non-specific serine/threonine protein kinase</fullName>
        <ecNumber evidence="1">2.7.11.1</ecNumber>
    </recommendedName>
</protein>
<dbReference type="EC" id="2.7.11.1" evidence="1"/>
<dbReference type="Pfam" id="PF22888">
    <property type="entry name" value="FIMAH"/>
    <property type="match status" value="1"/>
</dbReference>
<keyword evidence="9" id="KW-1133">Transmembrane helix</keyword>
<dbReference type="InterPro" id="IPR008271">
    <property type="entry name" value="Ser/Thr_kinase_AS"/>
</dbReference>
<keyword evidence="6 7" id="KW-0067">ATP-binding</keyword>
<keyword evidence="5" id="KW-0418">Kinase</keyword>
<evidence type="ECO:0000256" key="9">
    <source>
        <dbReference type="SAM" id="Phobius"/>
    </source>
</evidence>
<sequence length="478" mass="50316">MADRIVGERYRLEKRLGRGGTATVWRGVDLDTGDQVAVKVLDPEQAARPVVVERLRREAQTVAHLDHPNIVASHAVGVDDDGGFLAMELVDGPTVADLLSVHGQLPVERAVAIAEQVSDALAAAHAAGVIHRDIKPGNLLVDGAGVVKVCDFGIARLQLRDGSAALTSHSETVGTCEYMAPEQATGEPVDARTDLYALGCVLHAMLTGRPPFLGETAMSVLHQQLDRPPVPVRALRSDVPMELDDLIGRMLAKSQADRPASAADVRDALAAIRAAPEADPTTVVLPRTSSRPIGRHRMRVALPAWVSRAAMSLRQYWIAALSAAAILATVATVAVVMAGEEAGTTPAGAPVPGPVTVSSQARLEPSDTLPDPAASPKVTLSAPAPSAPAATPMERVTSLASLIRRQVDNGELDAAAGRDLLRQVDRAANWLKGGRDSKAVERLREVDARLSELLEDGKVSRSGFNALNIVDSIIAAIA</sequence>
<dbReference type="EMBL" id="BSDI01000004">
    <property type="protein sequence ID" value="GLH95831.1"/>
    <property type="molecule type" value="Genomic_DNA"/>
</dbReference>
<feature type="domain" description="Protein kinase" evidence="10">
    <location>
        <begin position="10"/>
        <end position="270"/>
    </location>
</feature>
<accession>A0ABQ5QM97</accession>